<evidence type="ECO:0000256" key="4">
    <source>
        <dbReference type="ARBA" id="ARBA00023172"/>
    </source>
</evidence>
<dbReference type="InterPro" id="IPR038488">
    <property type="entry name" value="Integrase_DNA-bd_sf"/>
</dbReference>
<reference evidence="6 7" key="1">
    <citation type="journal article" date="2010" name="Vet. Microbiol.">
        <title>Production of haemolysins by strains of the Actinobacillus minor/porcitonsillarum complex.</title>
        <authorList>
            <person name="Arya G."/>
            <person name="Niven D.F."/>
        </authorList>
    </citation>
    <scope>NUCLEOTIDE SEQUENCE [LARGE SCALE GENOMIC DNA]</scope>
    <source>
        <strain evidence="6 7">NM305</strain>
    </source>
</reference>
<keyword evidence="3" id="KW-0238">DNA-binding</keyword>
<dbReference type="InterPro" id="IPR013762">
    <property type="entry name" value="Integrase-like_cat_sf"/>
</dbReference>
<dbReference type="PROSITE" id="PS51898">
    <property type="entry name" value="TYR_RECOMBINASE"/>
    <property type="match status" value="1"/>
</dbReference>
<evidence type="ECO:0000256" key="3">
    <source>
        <dbReference type="ARBA" id="ARBA00023125"/>
    </source>
</evidence>
<dbReference type="Gene3D" id="3.30.160.390">
    <property type="entry name" value="Integrase, DNA-binding domain"/>
    <property type="match status" value="1"/>
</dbReference>
<dbReference type="eggNOG" id="COG0582">
    <property type="taxonomic scope" value="Bacteria"/>
</dbReference>
<dbReference type="Pfam" id="PF13356">
    <property type="entry name" value="Arm-DNA-bind_3"/>
    <property type="match status" value="1"/>
</dbReference>
<feature type="domain" description="Tyr recombinase" evidence="5">
    <location>
        <begin position="236"/>
        <end position="412"/>
    </location>
</feature>
<name>C5RZC7_9PAST</name>
<evidence type="ECO:0000313" key="6">
    <source>
        <dbReference type="EMBL" id="EER47995.1"/>
    </source>
</evidence>
<dbReference type="CDD" id="cd00796">
    <property type="entry name" value="INT_Rci_Hp1_C"/>
    <property type="match status" value="1"/>
</dbReference>
<comment type="similarity">
    <text evidence="1">Belongs to the 'phage' integrase family.</text>
</comment>
<evidence type="ECO:0000259" key="5">
    <source>
        <dbReference type="PROSITE" id="PS51898"/>
    </source>
</evidence>
<sequence length="420" mass="48003">MTKSHPLSNPKIKPFKFTAQSIKALPQNLSTTSTELEVSDTESKGLKCLVGRSGSKRFLFRYTFKNKKCSIALGKFPDISVSEVRNIVRQYRELLCCGVNPKEQLQSNNATGDMNSQSESERVLAFQPMTVSAFFWSVYLPYAKQRKRSWDKDESRFRLYIEPYIGKVIYSDLKALQIYQIQSDMISGNHYPRAFSPATCNRTIALLKTMGNFAYRLEYISENVALKVPLLKENNQRSRYFSLEEMKALLYHAEFYPNKYAGSLIALLLLTGARRNELQQAKWEYLDVNAQILYVPNTKNGKPREIYLSDEAMYWLNRLERDVGNPYIFARKGSVKPISAPRFALKQLLKKAGITDIDGICFHTARHSVATLLISSGKFNLYDVKAQLAHASIQSSQRYAKLTENRQRETGRGISSLLKA</sequence>
<dbReference type="Pfam" id="PF00589">
    <property type="entry name" value="Phage_integrase"/>
    <property type="match status" value="1"/>
</dbReference>
<accession>C5RZC7</accession>
<dbReference type="GO" id="GO:0015074">
    <property type="term" value="P:DNA integration"/>
    <property type="evidence" value="ECO:0007669"/>
    <property type="project" value="UniProtKB-KW"/>
</dbReference>
<dbReference type="InterPro" id="IPR010998">
    <property type="entry name" value="Integrase_recombinase_N"/>
</dbReference>
<dbReference type="Gene3D" id="1.10.150.130">
    <property type="match status" value="1"/>
</dbReference>
<dbReference type="OrthoDB" id="9057547at2"/>
<keyword evidence="2" id="KW-0229">DNA integration</keyword>
<proteinExistence type="inferred from homology"/>
<dbReference type="InterPro" id="IPR002104">
    <property type="entry name" value="Integrase_catalytic"/>
</dbReference>
<dbReference type="SUPFAM" id="SSF56349">
    <property type="entry name" value="DNA breaking-rejoining enzymes"/>
    <property type="match status" value="1"/>
</dbReference>
<dbReference type="RefSeq" id="WP_005822455.1">
    <property type="nucleotide sequence ID" value="NZ_ACQL01000041.1"/>
</dbReference>
<dbReference type="InterPro" id="IPR050808">
    <property type="entry name" value="Phage_Integrase"/>
</dbReference>
<evidence type="ECO:0000256" key="2">
    <source>
        <dbReference type="ARBA" id="ARBA00022908"/>
    </source>
</evidence>
<dbReference type="Gene3D" id="1.10.443.10">
    <property type="entry name" value="Intergrase catalytic core"/>
    <property type="match status" value="1"/>
</dbReference>
<evidence type="ECO:0000313" key="7">
    <source>
        <dbReference type="Proteomes" id="UP000005532"/>
    </source>
</evidence>
<gene>
    <name evidence="6" type="ORF">AM305_05105</name>
</gene>
<dbReference type="PANTHER" id="PTHR30629:SF2">
    <property type="entry name" value="PROPHAGE INTEGRASE INTS-RELATED"/>
    <property type="match status" value="1"/>
</dbReference>
<dbReference type="GO" id="GO:0003677">
    <property type="term" value="F:DNA binding"/>
    <property type="evidence" value="ECO:0007669"/>
    <property type="project" value="UniProtKB-KW"/>
</dbReference>
<dbReference type="Proteomes" id="UP000005532">
    <property type="component" value="Unassembled WGS sequence"/>
</dbReference>
<protein>
    <submittedName>
        <fullName evidence="6">Phage integrase family protein</fullName>
    </submittedName>
</protein>
<comment type="caution">
    <text evidence="6">The sequence shown here is derived from an EMBL/GenBank/DDBJ whole genome shotgun (WGS) entry which is preliminary data.</text>
</comment>
<organism evidence="6 7">
    <name type="scientific">Actinobacillus minor NM305</name>
    <dbReference type="NCBI Taxonomy" id="637911"/>
    <lineage>
        <taxon>Bacteria</taxon>
        <taxon>Pseudomonadati</taxon>
        <taxon>Pseudomonadota</taxon>
        <taxon>Gammaproteobacteria</taxon>
        <taxon>Pasteurellales</taxon>
        <taxon>Pasteurellaceae</taxon>
        <taxon>Actinobacillus</taxon>
    </lineage>
</organism>
<dbReference type="GO" id="GO:0006310">
    <property type="term" value="P:DNA recombination"/>
    <property type="evidence" value="ECO:0007669"/>
    <property type="project" value="UniProtKB-KW"/>
</dbReference>
<dbReference type="InterPro" id="IPR025166">
    <property type="entry name" value="Integrase_DNA_bind_dom"/>
</dbReference>
<dbReference type="EMBL" id="ACQL01000041">
    <property type="protein sequence ID" value="EER47995.1"/>
    <property type="molecule type" value="Genomic_DNA"/>
</dbReference>
<keyword evidence="4" id="KW-0233">DNA recombination</keyword>
<dbReference type="AlphaFoldDB" id="C5RZC7"/>
<dbReference type="PANTHER" id="PTHR30629">
    <property type="entry name" value="PROPHAGE INTEGRASE"/>
    <property type="match status" value="1"/>
</dbReference>
<dbReference type="InterPro" id="IPR011010">
    <property type="entry name" value="DNA_brk_join_enz"/>
</dbReference>
<evidence type="ECO:0000256" key="1">
    <source>
        <dbReference type="ARBA" id="ARBA00008857"/>
    </source>
</evidence>